<organism evidence="1 2">
    <name type="scientific">Methanothermobacter marburgensis (strain ATCC BAA-927 / DSM 2133 / JCM 14651 / NBRC 100331 / OCM 82 / Marburg)</name>
    <name type="common">Methanobacterium thermoautotrophicum</name>
    <dbReference type="NCBI Taxonomy" id="79929"/>
    <lineage>
        <taxon>Archaea</taxon>
        <taxon>Methanobacteriati</taxon>
        <taxon>Methanobacteriota</taxon>
        <taxon>Methanomada group</taxon>
        <taxon>Methanobacteria</taxon>
        <taxon>Methanobacteriales</taxon>
        <taxon>Methanobacteriaceae</taxon>
        <taxon>Methanothermobacter</taxon>
    </lineage>
</organism>
<protein>
    <submittedName>
        <fullName evidence="1">Uncharacterized protein</fullName>
    </submittedName>
</protein>
<dbReference type="GeneID" id="77399993"/>
<reference evidence="1 2" key="2">
    <citation type="journal article" date="2010" name="J. Bacteriol.">
        <title>Complete genome sequence of Methanothermobacter marburgensis, a methanoarchaeon model organism.</title>
        <authorList>
            <person name="Liesegang H."/>
            <person name="Kaster A.K."/>
            <person name="Wiezer A."/>
            <person name="Goenrich M."/>
            <person name="Wollherr A."/>
            <person name="Seedorf H."/>
            <person name="Gottschalk G."/>
            <person name="Thauer R.K."/>
        </authorList>
    </citation>
    <scope>NUCLEOTIDE SEQUENCE [LARGE SCALE GENOMIC DNA]</scope>
    <source>
        <strain evidence="2">ATCC BAA-927 / DSM 2133 / JCM 14651 / NBRC 100331 / OCM 82 / Marburg</strain>
    </source>
</reference>
<gene>
    <name evidence="1" type="ordered locus">MTBMA_c12210</name>
</gene>
<reference key="1">
    <citation type="submission" date="2009-08" db="EMBL/GenBank/DDBJ databases">
        <title>The genome sequence of Methanothermobacter marburgensis.</title>
        <authorList>
            <person name="Kaster A."/>
            <person name="Seedorf H."/>
            <person name="Goenrich M."/>
            <person name="Wiezer A."/>
            <person name="Liesegang H."/>
            <person name="Thauer R."/>
            <person name="Gottschalk G."/>
        </authorList>
    </citation>
    <scope>NUCLEOTIDE SEQUENCE</scope>
    <source>
        <strain>Marburg</strain>
    </source>
</reference>
<name>D9PX63_METTM</name>
<dbReference type="PaxDb" id="79929-MTBMA_c12210"/>
<proteinExistence type="predicted"/>
<accession>D9PX63</accession>
<dbReference type="RefSeq" id="WP_013296033.1">
    <property type="nucleotide sequence ID" value="NC_014408.1"/>
</dbReference>
<dbReference type="AlphaFoldDB" id="D9PX63"/>
<dbReference type="Proteomes" id="UP000000345">
    <property type="component" value="Chromosome"/>
</dbReference>
<evidence type="ECO:0000313" key="2">
    <source>
        <dbReference type="Proteomes" id="UP000000345"/>
    </source>
</evidence>
<sequence>MYEVLEIYLWYILTENFIAKLLKPLIFKHYHADGISLGVSGSCCHPMPVRRLLFQNPQPRMEKVIYDYFHSLEGTWAGGLGV</sequence>
<dbReference type="HOGENOM" id="CLU_2550335_0_0_2"/>
<evidence type="ECO:0000313" key="1">
    <source>
        <dbReference type="EMBL" id="ADL58811.1"/>
    </source>
</evidence>
<dbReference type="EMBL" id="CP001710">
    <property type="protein sequence ID" value="ADL58811.1"/>
    <property type="molecule type" value="Genomic_DNA"/>
</dbReference>
<dbReference type="KEGG" id="mmg:MTBMA_c12210"/>
<keyword evidence="2" id="KW-1185">Reference proteome</keyword>